<dbReference type="OrthoDB" id="2499604at2759"/>
<dbReference type="RefSeq" id="XP_025381130.1">
    <property type="nucleotide sequence ID" value="XM_025523848.1"/>
</dbReference>
<evidence type="ECO:0000256" key="2">
    <source>
        <dbReference type="ARBA" id="ARBA00009547"/>
    </source>
</evidence>
<protein>
    <submittedName>
        <fullName evidence="15">Phospholipase C/P1 nuclease</fullName>
    </submittedName>
</protein>
<gene>
    <name evidence="15" type="ORF">FA10DRAFT_283552</name>
</gene>
<feature type="signal peptide" evidence="14">
    <location>
        <begin position="1"/>
        <end position="25"/>
    </location>
</feature>
<accession>A0A316YXS9</accession>
<keyword evidence="9 13" id="KW-0472">Membrane</keyword>
<proteinExistence type="inferred from homology"/>
<keyword evidence="4" id="KW-0540">Nuclease</keyword>
<evidence type="ECO:0000256" key="10">
    <source>
        <dbReference type="ARBA" id="ARBA00023157"/>
    </source>
</evidence>
<feature type="transmembrane region" description="Helical" evidence="13">
    <location>
        <begin position="801"/>
        <end position="824"/>
    </location>
</feature>
<evidence type="ECO:0000256" key="9">
    <source>
        <dbReference type="ARBA" id="ARBA00023136"/>
    </source>
</evidence>
<name>A0A316YXS9_9BASI</name>
<feature type="compositionally biased region" description="Polar residues" evidence="12">
    <location>
        <begin position="851"/>
        <end position="864"/>
    </location>
</feature>
<keyword evidence="10" id="KW-1015">Disulfide bond</keyword>
<keyword evidence="7" id="KW-0378">Hydrolase</keyword>
<feature type="transmembrane region" description="Helical" evidence="13">
    <location>
        <begin position="968"/>
        <end position="991"/>
    </location>
</feature>
<sequence>MVGCRFDVFATLAITLACLVSNASAWGSVGHEIVATIAQTQLHPAVRAHLCNILPRHLTSYRSNYPRGGAEHCHLAPLAPWPDRVRFLYPWSGHLHYVNPVGDLPPEYCTYGDTGWADHGTGNVLEALVNYTARVAQPSTPSHDVERDVALRFLTHLMGDAHQPLHLTGRARGGNDIQVRYEGRQAKLHTVWDSQLLNTQIRELSNYTMKLSSSRIESALQGRNYDAYIRWILAEGMGQGTDKPGWWAQEGLQWATCPDSRVEIRASPETPSSSAGAHWLRSVSPNTARLARQILTSFSTKAAKELKKHPSSIGSAIDDTDLPICPFAWTKPLHPLVCEYAFASPVPRQNNTHPDPPPELDVAEYRGRIEDDKIIQKQLAMAGFRLAAVLNSVLLNEALAMEGGDDGDLLLLAPDQFVLVDSLAPRAQGQLSSLAKKRHKSAQSPIMSLVTVTLESIAEVIILSTVGYVLARQGVLDKKTQTKINRLNVSFFTPALLFSKVAFTLDPGRLAELLIVPFGFVIVTLVSAFSAFLLSYIARLSKAHRKFSLACAITPNSNSLPVALMQSLVVTVPQLHWEEEGEPEDTVNGMLGRALTYLVLFSTLGMFLRWSLAAKLLASVDDEVHDDSIHRAESARDWDTPTSRPATGRLIDYEDDSPGLEAPSKIARRPEINIRRPTEEGSGLDPVAPTSLTGETLPEGPAGRRPSKSRQGPPAWVRSFPNSPTASSEDSEPDSQAMLSDAEEQRRNRMSAIKNSFRAVVVRPWKAFTGFMTMPLYAAVMSLVVAMLPPLQKAVGSFEPLVGALETAGACSIPLTMVVLGAYFHQETDNQTLQRQQQHPHDQDQIENGAARNTTDSNASTLVSGASGAHKRRSFPWMKNPWSSGASSESSSDMGGGQQHWSYDESVANASEAGDHEEEQHQEAQRNARVNSLPSSNGWLGALRRRDSALTHEEVRARKKRSMERRTIIVAVASRMILTPLILLPVVAWYAIATRYNVMDDPVFITCACLIIGSPPALTLAQITSQNAHGDGGFERLISKTIFVSYAVLAAPTTVALVLCALLIAENDH</sequence>
<evidence type="ECO:0000256" key="13">
    <source>
        <dbReference type="SAM" id="Phobius"/>
    </source>
</evidence>
<comment type="subcellular location">
    <subcellularLocation>
        <location evidence="1">Membrane</location>
        <topology evidence="1">Multi-pass membrane protein</topology>
    </subcellularLocation>
</comment>
<keyword evidence="5" id="KW-0479">Metal-binding</keyword>
<dbReference type="InParanoid" id="A0A316YXS9"/>
<feature type="region of interest" description="Disordered" evidence="12">
    <location>
        <begin position="633"/>
        <end position="747"/>
    </location>
</feature>
<evidence type="ECO:0000256" key="3">
    <source>
        <dbReference type="ARBA" id="ARBA00022692"/>
    </source>
</evidence>
<feature type="transmembrane region" description="Helical" evidence="13">
    <location>
        <begin position="767"/>
        <end position="789"/>
    </location>
</feature>
<dbReference type="InterPro" id="IPR003154">
    <property type="entry name" value="S1/P1nuclease"/>
</dbReference>
<feature type="chain" id="PRO_5016404645" evidence="14">
    <location>
        <begin position="26"/>
        <end position="1069"/>
    </location>
</feature>
<evidence type="ECO:0000313" key="15">
    <source>
        <dbReference type="EMBL" id="PWN93932.1"/>
    </source>
</evidence>
<feature type="compositionally biased region" description="Polar residues" evidence="12">
    <location>
        <begin position="928"/>
        <end position="938"/>
    </location>
</feature>
<keyword evidence="8 13" id="KW-1133">Transmembrane helix</keyword>
<dbReference type="Pfam" id="PF02265">
    <property type="entry name" value="S1-P1_nuclease"/>
    <property type="match status" value="1"/>
</dbReference>
<feature type="compositionally biased region" description="Low complexity" evidence="12">
    <location>
        <begin position="883"/>
        <end position="893"/>
    </location>
</feature>
<reference evidence="15 16" key="1">
    <citation type="journal article" date="2018" name="Mol. Biol. Evol.">
        <title>Broad Genomic Sampling Reveals a Smut Pathogenic Ancestry of the Fungal Clade Ustilaginomycotina.</title>
        <authorList>
            <person name="Kijpornyongpan T."/>
            <person name="Mondo S.J."/>
            <person name="Barry K."/>
            <person name="Sandor L."/>
            <person name="Lee J."/>
            <person name="Lipzen A."/>
            <person name="Pangilinan J."/>
            <person name="LaButti K."/>
            <person name="Hainaut M."/>
            <person name="Henrissat B."/>
            <person name="Grigoriev I.V."/>
            <person name="Spatafora J.W."/>
            <person name="Aime M.C."/>
        </authorList>
    </citation>
    <scope>NUCLEOTIDE SEQUENCE [LARGE SCALE GENOMIC DNA]</scope>
    <source>
        <strain evidence="15 16">MCA 4198</strain>
    </source>
</reference>
<dbReference type="GO" id="GO:0005783">
    <property type="term" value="C:endoplasmic reticulum"/>
    <property type="evidence" value="ECO:0007669"/>
    <property type="project" value="TreeGrafter"/>
</dbReference>
<evidence type="ECO:0000256" key="14">
    <source>
        <dbReference type="SAM" id="SignalP"/>
    </source>
</evidence>
<evidence type="ECO:0000256" key="6">
    <source>
        <dbReference type="ARBA" id="ARBA00022759"/>
    </source>
</evidence>
<evidence type="ECO:0000256" key="11">
    <source>
        <dbReference type="ARBA" id="ARBA00023180"/>
    </source>
</evidence>
<dbReference type="GO" id="GO:0006308">
    <property type="term" value="P:DNA catabolic process"/>
    <property type="evidence" value="ECO:0007669"/>
    <property type="project" value="InterPro"/>
</dbReference>
<evidence type="ECO:0000256" key="4">
    <source>
        <dbReference type="ARBA" id="ARBA00022722"/>
    </source>
</evidence>
<feature type="region of interest" description="Disordered" evidence="12">
    <location>
        <begin position="830"/>
        <end position="940"/>
    </location>
</feature>
<dbReference type="GO" id="GO:0046872">
    <property type="term" value="F:metal ion binding"/>
    <property type="evidence" value="ECO:0007669"/>
    <property type="project" value="UniProtKB-KW"/>
</dbReference>
<organism evidence="15 16">
    <name type="scientific">Acaromyces ingoldii</name>
    <dbReference type="NCBI Taxonomy" id="215250"/>
    <lineage>
        <taxon>Eukaryota</taxon>
        <taxon>Fungi</taxon>
        <taxon>Dikarya</taxon>
        <taxon>Basidiomycota</taxon>
        <taxon>Ustilaginomycotina</taxon>
        <taxon>Exobasidiomycetes</taxon>
        <taxon>Exobasidiales</taxon>
        <taxon>Cryptobasidiaceae</taxon>
        <taxon>Acaromyces</taxon>
    </lineage>
</organism>
<dbReference type="GO" id="GO:0016020">
    <property type="term" value="C:membrane"/>
    <property type="evidence" value="ECO:0007669"/>
    <property type="project" value="UniProtKB-SubCell"/>
</dbReference>
<dbReference type="InterPro" id="IPR008947">
    <property type="entry name" value="PLipase_C/P1_nuclease_dom_sf"/>
</dbReference>
<dbReference type="GO" id="GO:0055085">
    <property type="term" value="P:transmembrane transport"/>
    <property type="evidence" value="ECO:0007669"/>
    <property type="project" value="InterPro"/>
</dbReference>
<evidence type="ECO:0000256" key="5">
    <source>
        <dbReference type="ARBA" id="ARBA00022723"/>
    </source>
</evidence>
<dbReference type="PANTHER" id="PTHR31794">
    <property type="entry name" value="AUXIN EFFLUX TRANSPORTER FAMILY PROTEIN (EUROFUNG)"/>
    <property type="match status" value="1"/>
</dbReference>
<keyword evidence="3 13" id="KW-0812">Transmembrane</keyword>
<dbReference type="GeneID" id="37045764"/>
<evidence type="ECO:0000256" key="1">
    <source>
        <dbReference type="ARBA" id="ARBA00004141"/>
    </source>
</evidence>
<comment type="similarity">
    <text evidence="2">Belongs to the nuclease type I family.</text>
</comment>
<feature type="transmembrane region" description="Helical" evidence="13">
    <location>
        <begin position="1003"/>
        <end position="1021"/>
    </location>
</feature>
<dbReference type="PANTHER" id="PTHR31794:SF2">
    <property type="entry name" value="AUXIN EFFLUX TRANSPORTER FAMILY PROTEIN (EUROFUNG)"/>
    <property type="match status" value="1"/>
</dbReference>
<evidence type="ECO:0000256" key="7">
    <source>
        <dbReference type="ARBA" id="ARBA00022801"/>
    </source>
</evidence>
<dbReference type="GO" id="GO:0003676">
    <property type="term" value="F:nucleic acid binding"/>
    <property type="evidence" value="ECO:0007669"/>
    <property type="project" value="InterPro"/>
</dbReference>
<dbReference type="AlphaFoldDB" id="A0A316YXS9"/>
<evidence type="ECO:0000256" key="8">
    <source>
        <dbReference type="ARBA" id="ARBA00022989"/>
    </source>
</evidence>
<feature type="transmembrane region" description="Helical" evidence="13">
    <location>
        <begin position="515"/>
        <end position="537"/>
    </location>
</feature>
<evidence type="ECO:0000313" key="16">
    <source>
        <dbReference type="Proteomes" id="UP000245768"/>
    </source>
</evidence>
<dbReference type="GO" id="GO:0016788">
    <property type="term" value="F:hydrolase activity, acting on ester bonds"/>
    <property type="evidence" value="ECO:0007669"/>
    <property type="project" value="InterPro"/>
</dbReference>
<dbReference type="EMBL" id="KZ819634">
    <property type="protein sequence ID" value="PWN93932.1"/>
    <property type="molecule type" value="Genomic_DNA"/>
</dbReference>
<dbReference type="SUPFAM" id="SSF48537">
    <property type="entry name" value="Phospholipase C/P1 nuclease"/>
    <property type="match status" value="1"/>
</dbReference>
<keyword evidence="11" id="KW-0325">Glycoprotein</keyword>
<keyword evidence="6" id="KW-0255">Endonuclease</keyword>
<dbReference type="InterPro" id="IPR004776">
    <property type="entry name" value="Mem_transp_PIN-like"/>
</dbReference>
<feature type="transmembrane region" description="Helical" evidence="13">
    <location>
        <begin position="1042"/>
        <end position="1065"/>
    </location>
</feature>
<dbReference type="Proteomes" id="UP000245768">
    <property type="component" value="Unassembled WGS sequence"/>
</dbReference>
<feature type="transmembrane region" description="Helical" evidence="13">
    <location>
        <begin position="483"/>
        <end position="503"/>
    </location>
</feature>
<dbReference type="Gene3D" id="1.10.575.10">
    <property type="entry name" value="P1 Nuclease"/>
    <property type="match status" value="1"/>
</dbReference>
<dbReference type="STRING" id="215250.A0A316YXS9"/>
<keyword evidence="14" id="KW-0732">Signal</keyword>
<feature type="transmembrane region" description="Helical" evidence="13">
    <location>
        <begin position="446"/>
        <end position="471"/>
    </location>
</feature>
<dbReference type="Pfam" id="PF03547">
    <property type="entry name" value="Mem_trans"/>
    <property type="match status" value="1"/>
</dbReference>
<keyword evidence="16" id="KW-1185">Reference proteome</keyword>
<dbReference type="PROSITE" id="PS51257">
    <property type="entry name" value="PROKAR_LIPOPROTEIN"/>
    <property type="match status" value="1"/>
</dbReference>
<dbReference type="GO" id="GO:0004519">
    <property type="term" value="F:endonuclease activity"/>
    <property type="evidence" value="ECO:0007669"/>
    <property type="project" value="UniProtKB-KW"/>
</dbReference>
<feature type="compositionally biased region" description="Basic and acidic residues" evidence="12">
    <location>
        <begin position="668"/>
        <end position="679"/>
    </location>
</feature>
<dbReference type="FunCoup" id="A0A316YXS9">
    <property type="interactions" value="27"/>
</dbReference>
<dbReference type="CDD" id="cd11010">
    <property type="entry name" value="S1-P1_nuclease"/>
    <property type="match status" value="1"/>
</dbReference>
<evidence type="ECO:0000256" key="12">
    <source>
        <dbReference type="SAM" id="MobiDB-lite"/>
    </source>
</evidence>